<dbReference type="Pfam" id="PF05368">
    <property type="entry name" value="NmrA"/>
    <property type="match status" value="1"/>
</dbReference>
<reference evidence="5" key="1">
    <citation type="submission" date="2023-07" db="EMBL/GenBank/DDBJ databases">
        <authorList>
            <person name="Stuckert A."/>
        </authorList>
    </citation>
    <scope>NUCLEOTIDE SEQUENCE</scope>
</reference>
<dbReference type="PANTHER" id="PTHR42748:SF7">
    <property type="entry name" value="NMRA LIKE REDOX SENSOR 1-RELATED"/>
    <property type="match status" value="1"/>
</dbReference>
<evidence type="ECO:0000256" key="2">
    <source>
        <dbReference type="ARBA" id="ARBA00022857"/>
    </source>
</evidence>
<evidence type="ECO:0000313" key="6">
    <source>
        <dbReference type="Proteomes" id="UP001176940"/>
    </source>
</evidence>
<proteinExistence type="inferred from homology"/>
<dbReference type="PANTHER" id="PTHR42748">
    <property type="entry name" value="NITROGEN METABOLITE REPRESSION PROTEIN NMRA FAMILY MEMBER"/>
    <property type="match status" value="1"/>
</dbReference>
<evidence type="ECO:0000313" key="5">
    <source>
        <dbReference type="EMBL" id="CAJ0966170.1"/>
    </source>
</evidence>
<feature type="domain" description="NmrA-like" evidence="4">
    <location>
        <begin position="11"/>
        <end position="104"/>
    </location>
</feature>
<dbReference type="Gene3D" id="3.90.25.10">
    <property type="entry name" value="UDP-galactose 4-epimerase, domain 1"/>
    <property type="match status" value="1"/>
</dbReference>
<keyword evidence="2" id="KW-0521">NADP</keyword>
<organism evidence="5 6">
    <name type="scientific">Ranitomeya imitator</name>
    <name type="common">mimic poison frog</name>
    <dbReference type="NCBI Taxonomy" id="111125"/>
    <lineage>
        <taxon>Eukaryota</taxon>
        <taxon>Metazoa</taxon>
        <taxon>Chordata</taxon>
        <taxon>Craniata</taxon>
        <taxon>Vertebrata</taxon>
        <taxon>Euteleostomi</taxon>
        <taxon>Amphibia</taxon>
        <taxon>Batrachia</taxon>
        <taxon>Anura</taxon>
        <taxon>Neobatrachia</taxon>
        <taxon>Hyloidea</taxon>
        <taxon>Dendrobatidae</taxon>
        <taxon>Dendrobatinae</taxon>
        <taxon>Ranitomeya</taxon>
    </lineage>
</organism>
<dbReference type="SUPFAM" id="SSF51735">
    <property type="entry name" value="NAD(P)-binding Rossmann-fold domains"/>
    <property type="match status" value="1"/>
</dbReference>
<comment type="caution">
    <text evidence="5">The sequence shown here is derived from an EMBL/GenBank/DDBJ whole genome shotgun (WGS) entry which is preliminary data.</text>
</comment>
<gene>
    <name evidence="5" type="ORF">RIMI_LOCUS21033105</name>
</gene>
<accession>A0ABN9MHD8</accession>
<dbReference type="Proteomes" id="UP001176940">
    <property type="component" value="Unassembled WGS sequence"/>
</dbReference>
<dbReference type="InterPro" id="IPR008030">
    <property type="entry name" value="NmrA-like"/>
</dbReference>
<protein>
    <recommendedName>
        <fullName evidence="3">NmrA-like family domain-containing protein 1</fullName>
    </recommendedName>
</protein>
<evidence type="ECO:0000256" key="1">
    <source>
        <dbReference type="ARBA" id="ARBA00006328"/>
    </source>
</evidence>
<evidence type="ECO:0000256" key="3">
    <source>
        <dbReference type="ARBA" id="ARBA00040296"/>
    </source>
</evidence>
<dbReference type="EMBL" id="CAUEEQ010072582">
    <property type="protein sequence ID" value="CAJ0966170.1"/>
    <property type="molecule type" value="Genomic_DNA"/>
</dbReference>
<keyword evidence="6" id="KW-1185">Reference proteome</keyword>
<sequence length="130" mass="14298">MTLIIFPAIPMGDVPMDGMSIQDLGGVVVSILKSPSEYIGKDIGLSTEKLTVAQYAAIMSKVTGKDIKDAKITLEAYGKLGFPEAADVAKMFRFIVTKPDRDVDITLKLNPKAKTFQPWMEENKEAFKDL</sequence>
<name>A0ABN9MHD8_9NEOB</name>
<dbReference type="InterPro" id="IPR036291">
    <property type="entry name" value="NAD(P)-bd_dom_sf"/>
</dbReference>
<comment type="similarity">
    <text evidence="1">Belongs to the NmrA-type oxidoreductase family.</text>
</comment>
<dbReference type="InterPro" id="IPR051164">
    <property type="entry name" value="NmrA-like_oxidored"/>
</dbReference>
<evidence type="ECO:0000259" key="4">
    <source>
        <dbReference type="Pfam" id="PF05368"/>
    </source>
</evidence>